<comment type="caution">
    <text evidence="2">The sequence shown here is derived from an EMBL/GenBank/DDBJ whole genome shotgun (WGS) entry which is preliminary data.</text>
</comment>
<dbReference type="InterPro" id="IPR051781">
    <property type="entry name" value="Metallo-dep_Hydrolase"/>
</dbReference>
<feature type="domain" description="Amidohydrolase-related" evidence="1">
    <location>
        <begin position="441"/>
        <end position="500"/>
    </location>
</feature>
<gene>
    <name evidence="2" type="ORF">ABQJ54_12545</name>
</gene>
<dbReference type="Gene3D" id="3.30.110.90">
    <property type="entry name" value="Amidohydrolase"/>
    <property type="match status" value="1"/>
</dbReference>
<dbReference type="Pfam" id="PF01979">
    <property type="entry name" value="Amidohydro_1"/>
    <property type="match status" value="1"/>
</dbReference>
<sequence length="527" mass="56451">MPASRFLRTVCFWPGQMKGHIERYTIPPFEFRSPATAPLAAWKLSPQGNAAVKRSLLFGATMFAFVSLAHAAPENQVAYRQPVIAFTHATIVDGTGGAPAYDQTLVIDKGRIAELGPASGTAVPAGATVIDAHGKTLLPGFVMMHEHLFYTTGNFGGPPFVYYTPMPYSFPPLYLAGGETTIRTTGSMMPYADVNVRNDIEAGKRIGPDIDVTGPYLNGAESLTEDMHVLADAADATRTVDYWAGEGVTSFKAYDHITRAELKAAIDAAHAHHDKITGHLCSVTYREAADLGIDNLEHGFFVASDFVKGKQPDECPGYTATFAAAAGLDPGSPAVESLIKLLVAKHVALTSTLAVFETGVAGQPEAPQAALALLNPSLREHYEKMWLIRRTQKTPFISEAVFHKLGKLEKRFVEAGGLLMGGSDPTGYGGVIPGFSSKRELELLVQVDGFTVPQAVEILSLNAAKFEGREKEIGSLAVGKRADIVVIDGDPVKDVTAVEHMPLVFKDGIGYDTAAIFKSMQGQIGMN</sequence>
<dbReference type="InterPro" id="IPR011059">
    <property type="entry name" value="Metal-dep_hydrolase_composite"/>
</dbReference>
<evidence type="ECO:0000313" key="2">
    <source>
        <dbReference type="EMBL" id="MEW9572580.1"/>
    </source>
</evidence>
<name>A0ABV3QFK8_9GAMM</name>
<reference evidence="2 3" key="1">
    <citation type="submission" date="2024-06" db="EMBL/GenBank/DDBJ databases">
        <authorList>
            <person name="Woo H."/>
        </authorList>
    </citation>
    <scope>NUCLEOTIDE SEQUENCE [LARGE SCALE GENOMIC DNA]</scope>
    <source>
        <strain evidence="2 3">Si-c</strain>
    </source>
</reference>
<keyword evidence="3" id="KW-1185">Reference proteome</keyword>
<dbReference type="InterPro" id="IPR006680">
    <property type="entry name" value="Amidohydro-rel"/>
</dbReference>
<dbReference type="Gene3D" id="2.30.40.10">
    <property type="entry name" value="Urease, subunit C, domain 1"/>
    <property type="match status" value="2"/>
</dbReference>
<dbReference type="Gene3D" id="3.40.50.10910">
    <property type="entry name" value="Amidohydrolase"/>
    <property type="match status" value="1"/>
</dbReference>
<protein>
    <submittedName>
        <fullName evidence="2">Amidohydrolase family protein</fullName>
    </submittedName>
</protein>
<dbReference type="Proteomes" id="UP001556220">
    <property type="component" value="Unassembled WGS sequence"/>
</dbReference>
<proteinExistence type="predicted"/>
<dbReference type="PANTHER" id="PTHR43135:SF3">
    <property type="entry name" value="ALPHA-D-RIBOSE 1-METHYLPHOSPHONATE 5-TRIPHOSPHATE DIPHOSPHATASE"/>
    <property type="match status" value="1"/>
</dbReference>
<dbReference type="PANTHER" id="PTHR43135">
    <property type="entry name" value="ALPHA-D-RIBOSE 1-METHYLPHOSPHONATE 5-TRIPHOSPHATE DIPHOSPHATASE"/>
    <property type="match status" value="1"/>
</dbReference>
<dbReference type="InterPro" id="IPR032466">
    <property type="entry name" value="Metal_Hydrolase"/>
</dbReference>
<organism evidence="2 3">
    <name type="scientific">Rhodanobacter lycopersici</name>
    <dbReference type="NCBI Taxonomy" id="3162487"/>
    <lineage>
        <taxon>Bacteria</taxon>
        <taxon>Pseudomonadati</taxon>
        <taxon>Pseudomonadota</taxon>
        <taxon>Gammaproteobacteria</taxon>
        <taxon>Lysobacterales</taxon>
        <taxon>Rhodanobacteraceae</taxon>
        <taxon>Rhodanobacter</taxon>
    </lineage>
</organism>
<evidence type="ECO:0000259" key="1">
    <source>
        <dbReference type="Pfam" id="PF01979"/>
    </source>
</evidence>
<dbReference type="EMBL" id="JBFOHK010000003">
    <property type="protein sequence ID" value="MEW9572580.1"/>
    <property type="molecule type" value="Genomic_DNA"/>
</dbReference>
<evidence type="ECO:0000313" key="3">
    <source>
        <dbReference type="Proteomes" id="UP001556220"/>
    </source>
</evidence>
<dbReference type="SUPFAM" id="SSF51338">
    <property type="entry name" value="Composite domain of metallo-dependent hydrolases"/>
    <property type="match status" value="1"/>
</dbReference>
<dbReference type="RefSeq" id="WP_367854647.1">
    <property type="nucleotide sequence ID" value="NZ_JBFOHK010000003.1"/>
</dbReference>
<dbReference type="SUPFAM" id="SSF51556">
    <property type="entry name" value="Metallo-dependent hydrolases"/>
    <property type="match status" value="1"/>
</dbReference>
<accession>A0ABV3QFK8</accession>